<feature type="compositionally biased region" description="Basic residues" evidence="1">
    <location>
        <begin position="186"/>
        <end position="207"/>
    </location>
</feature>
<sequence length="425" mass="47843">MSFFADSNESSDLCSNTGEVANEDHKTLKSKQDEIVPTELSNTIVSYEHKVSEASALEKNPLQLGFMKESAIIPDTAPSIISSEEQKSPIVSTTTLPAELANSESTATDEIVTLELSNTIVSHEHKDNEKCTSNQNPQQLAHVEKSASIPKTTSTIISVEVKESLFVSTDSPDANPESIAQESIKKSSRPSRNHSTKRKRTDKKLKTHCQNNEGNSNGTVIAVKKCRLYLDRCDIPATVADEKLKFDVSLRRKSTGVKKRVHEEDGKSSLEEMNHRKKKLFFDDENEVYDVQANQSLEISLNESEKMTSIKGEKIMRSSSGGFCKLCFTPQTQLSRHFILKHENDEFVKEFQKLPPKSVERRKKISGMRLRGLRLFNERNKTDIPVRGRSINVEKKKNNVLNVRITTLLEQSIIIIVLLEVMNQL</sequence>
<keyword evidence="3" id="KW-1185">Reference proteome</keyword>
<reference evidence="2 3" key="1">
    <citation type="journal article" date="2024" name="bioRxiv">
        <title>A reference genome for Trichogramma kaykai: A tiny desert-dwelling parasitoid wasp with competing sex-ratio distorters.</title>
        <authorList>
            <person name="Culotta J."/>
            <person name="Lindsey A.R."/>
        </authorList>
    </citation>
    <scope>NUCLEOTIDE SEQUENCE [LARGE SCALE GENOMIC DNA]</scope>
    <source>
        <strain evidence="2 3">KSX58</strain>
    </source>
</reference>
<evidence type="ECO:0000313" key="3">
    <source>
        <dbReference type="Proteomes" id="UP001627154"/>
    </source>
</evidence>
<protein>
    <recommendedName>
        <fullName evidence="4">C2H2-type domain-containing protein</fullName>
    </recommendedName>
</protein>
<feature type="compositionally biased region" description="Polar residues" evidence="1">
    <location>
        <begin position="1"/>
        <end position="19"/>
    </location>
</feature>
<feature type="region of interest" description="Disordered" evidence="1">
    <location>
        <begin position="1"/>
        <end position="32"/>
    </location>
</feature>
<feature type="region of interest" description="Disordered" evidence="1">
    <location>
        <begin position="168"/>
        <end position="214"/>
    </location>
</feature>
<feature type="region of interest" description="Disordered" evidence="1">
    <location>
        <begin position="125"/>
        <end position="147"/>
    </location>
</feature>
<dbReference type="EMBL" id="JBJJXI010000003">
    <property type="protein sequence ID" value="KAL3407662.1"/>
    <property type="molecule type" value="Genomic_DNA"/>
</dbReference>
<dbReference type="Proteomes" id="UP001627154">
    <property type="component" value="Unassembled WGS sequence"/>
</dbReference>
<dbReference type="AlphaFoldDB" id="A0ABD2XQQ9"/>
<evidence type="ECO:0000313" key="2">
    <source>
        <dbReference type="EMBL" id="KAL3407662.1"/>
    </source>
</evidence>
<name>A0ABD2XQQ9_9HYME</name>
<organism evidence="2 3">
    <name type="scientific">Trichogramma kaykai</name>
    <dbReference type="NCBI Taxonomy" id="54128"/>
    <lineage>
        <taxon>Eukaryota</taxon>
        <taxon>Metazoa</taxon>
        <taxon>Ecdysozoa</taxon>
        <taxon>Arthropoda</taxon>
        <taxon>Hexapoda</taxon>
        <taxon>Insecta</taxon>
        <taxon>Pterygota</taxon>
        <taxon>Neoptera</taxon>
        <taxon>Endopterygota</taxon>
        <taxon>Hymenoptera</taxon>
        <taxon>Apocrita</taxon>
        <taxon>Proctotrupomorpha</taxon>
        <taxon>Chalcidoidea</taxon>
        <taxon>Trichogrammatidae</taxon>
        <taxon>Trichogramma</taxon>
    </lineage>
</organism>
<accession>A0ABD2XQQ9</accession>
<proteinExistence type="predicted"/>
<evidence type="ECO:0000256" key="1">
    <source>
        <dbReference type="SAM" id="MobiDB-lite"/>
    </source>
</evidence>
<feature type="compositionally biased region" description="Basic and acidic residues" evidence="1">
    <location>
        <begin position="22"/>
        <end position="32"/>
    </location>
</feature>
<evidence type="ECO:0008006" key="4">
    <source>
        <dbReference type="Google" id="ProtNLM"/>
    </source>
</evidence>
<gene>
    <name evidence="2" type="ORF">TKK_000336</name>
</gene>
<comment type="caution">
    <text evidence="2">The sequence shown here is derived from an EMBL/GenBank/DDBJ whole genome shotgun (WGS) entry which is preliminary data.</text>
</comment>